<evidence type="ECO:0000256" key="1">
    <source>
        <dbReference type="ARBA" id="ARBA00008520"/>
    </source>
</evidence>
<name>A0A0A1MNB3_9BACI</name>
<dbReference type="RefSeq" id="WP_052484907.1">
    <property type="nucleotide sequence ID" value="NZ_CDGG01000001.1"/>
</dbReference>
<dbReference type="STRING" id="545501.BN997_00975"/>
<dbReference type="PANTHER" id="PTHR30061">
    <property type="entry name" value="MALTOSE-BINDING PERIPLASMIC PROTEIN"/>
    <property type="match status" value="1"/>
</dbReference>
<feature type="chain" id="PRO_5001976277" evidence="4">
    <location>
        <begin position="26"/>
        <end position="432"/>
    </location>
</feature>
<dbReference type="GO" id="GO:1901982">
    <property type="term" value="F:maltose binding"/>
    <property type="evidence" value="ECO:0007669"/>
    <property type="project" value="TreeGrafter"/>
</dbReference>
<dbReference type="CDD" id="cd14750">
    <property type="entry name" value="PBP2_TMBP"/>
    <property type="match status" value="1"/>
</dbReference>
<sequence length="432" mass="48179">MKKIICFSNIILLLLIVGCSNNENASSEEDMQEPVDYSEPEGTIVWSSGGLSGLGLRQELIEGFEEQYPNVNVELEEAPSTTNQSQTYYTTTIGGQNETPDIYSGDSNWPAQFGNANIAMDLSNVMPEEFWNRFPETLIDSVTYEGGIYGAPFYDNIGVLYYREDILEEAGLPVPSTWEELQETSIQLQEEGYVDYGFVWQGASYEGLTTNFLEYLRAAGGDVLDEDENVVINSPETEKALSFVKELFTSGATPNAVATFHEDEATNTFSSGSAAFLRNWMSYYGQLQDSDTSAISENVGIVPLPAFEGGESNTTQSGWNVFINPNTENLEASLAFMDYLTGEEAQRLMVEKHDMIPTNISITEDPEMIQEYPILEIYQEAVPTPRPKSPNYNAISEGIYMNVNDMFVRDRDVKEILEVMEEQIKSANESGL</sequence>
<evidence type="ECO:0000256" key="4">
    <source>
        <dbReference type="SAM" id="SignalP"/>
    </source>
</evidence>
<dbReference type="Pfam" id="PF01547">
    <property type="entry name" value="SBP_bac_1"/>
    <property type="match status" value="1"/>
</dbReference>
<dbReference type="Gene3D" id="3.40.190.10">
    <property type="entry name" value="Periplasmic binding protein-like II"/>
    <property type="match status" value="2"/>
</dbReference>
<proteinExistence type="inferred from homology"/>
<dbReference type="GO" id="GO:0042956">
    <property type="term" value="P:maltodextrin transmembrane transport"/>
    <property type="evidence" value="ECO:0007669"/>
    <property type="project" value="TreeGrafter"/>
</dbReference>
<evidence type="ECO:0000313" key="5">
    <source>
        <dbReference type="EMBL" id="CEI81157.1"/>
    </source>
</evidence>
<evidence type="ECO:0000313" key="6">
    <source>
        <dbReference type="Proteomes" id="UP000040453"/>
    </source>
</evidence>
<dbReference type="Proteomes" id="UP000040453">
    <property type="component" value="Unassembled WGS sequence"/>
</dbReference>
<keyword evidence="2" id="KW-0813">Transport</keyword>
<organism evidence="5 6">
    <name type="scientific">Oceanobacillus oncorhynchi</name>
    <dbReference type="NCBI Taxonomy" id="545501"/>
    <lineage>
        <taxon>Bacteria</taxon>
        <taxon>Bacillati</taxon>
        <taxon>Bacillota</taxon>
        <taxon>Bacilli</taxon>
        <taxon>Bacillales</taxon>
        <taxon>Bacillaceae</taxon>
        <taxon>Oceanobacillus</taxon>
    </lineage>
</organism>
<dbReference type="SUPFAM" id="SSF53850">
    <property type="entry name" value="Periplasmic binding protein-like II"/>
    <property type="match status" value="1"/>
</dbReference>
<dbReference type="AlphaFoldDB" id="A0A0A1MNB3"/>
<evidence type="ECO:0000256" key="2">
    <source>
        <dbReference type="ARBA" id="ARBA00022448"/>
    </source>
</evidence>
<keyword evidence="6" id="KW-1185">Reference proteome</keyword>
<gene>
    <name evidence="5" type="ORF">BN997_00975</name>
</gene>
<dbReference type="PANTHER" id="PTHR30061:SF50">
    <property type="entry name" value="MALTOSE_MALTODEXTRIN-BINDING PERIPLASMIC PROTEIN"/>
    <property type="match status" value="1"/>
</dbReference>
<protein>
    <submittedName>
        <fullName evidence="5">Putative ABC transporter-binding protein</fullName>
    </submittedName>
</protein>
<accession>A0A0A1MNB3</accession>
<keyword evidence="3 4" id="KW-0732">Signal</keyword>
<dbReference type="GO" id="GO:0055052">
    <property type="term" value="C:ATP-binding cassette (ABC) transporter complex, substrate-binding subunit-containing"/>
    <property type="evidence" value="ECO:0007669"/>
    <property type="project" value="TreeGrafter"/>
</dbReference>
<dbReference type="EMBL" id="CDGG01000001">
    <property type="protein sequence ID" value="CEI81157.1"/>
    <property type="molecule type" value="Genomic_DNA"/>
</dbReference>
<comment type="similarity">
    <text evidence="1">Belongs to the bacterial solute-binding protein 1 family.</text>
</comment>
<dbReference type="GO" id="GO:0015768">
    <property type="term" value="P:maltose transport"/>
    <property type="evidence" value="ECO:0007669"/>
    <property type="project" value="TreeGrafter"/>
</dbReference>
<feature type="signal peptide" evidence="4">
    <location>
        <begin position="1"/>
        <end position="25"/>
    </location>
</feature>
<reference evidence="5 6" key="1">
    <citation type="submission" date="2014-11" db="EMBL/GenBank/DDBJ databases">
        <authorList>
            <person name="Urmite Genomes Urmite Genomes"/>
        </authorList>
    </citation>
    <scope>NUCLEOTIDE SEQUENCE [LARGE SCALE GENOMIC DNA]</scope>
    <source>
        <strain evidence="5 6">Oc5</strain>
    </source>
</reference>
<dbReference type="InterPro" id="IPR006059">
    <property type="entry name" value="SBP"/>
</dbReference>
<dbReference type="PROSITE" id="PS51257">
    <property type="entry name" value="PROKAR_LIPOPROTEIN"/>
    <property type="match status" value="1"/>
</dbReference>
<evidence type="ECO:0000256" key="3">
    <source>
        <dbReference type="ARBA" id="ARBA00022729"/>
    </source>
</evidence>